<dbReference type="Pfam" id="PF25669">
    <property type="entry name" value="SMP_MUG190-like"/>
    <property type="match status" value="1"/>
</dbReference>
<evidence type="ECO:0000256" key="3">
    <source>
        <dbReference type="ARBA" id="ARBA00022553"/>
    </source>
</evidence>
<evidence type="ECO:0000256" key="11">
    <source>
        <dbReference type="SAM" id="MobiDB-lite"/>
    </source>
</evidence>
<dbReference type="GO" id="GO:0061817">
    <property type="term" value="P:endoplasmic reticulum-plasma membrane tethering"/>
    <property type="evidence" value="ECO:0007669"/>
    <property type="project" value="InterPro"/>
</dbReference>
<dbReference type="GO" id="GO:0008289">
    <property type="term" value="F:lipid binding"/>
    <property type="evidence" value="ECO:0007669"/>
    <property type="project" value="UniProtKB-KW"/>
</dbReference>
<dbReference type="InterPro" id="IPR035892">
    <property type="entry name" value="C2_domain_sf"/>
</dbReference>
<dbReference type="Gene3D" id="2.60.40.150">
    <property type="entry name" value="C2 domain"/>
    <property type="match status" value="2"/>
</dbReference>
<dbReference type="InterPro" id="IPR037765">
    <property type="entry name" value="C2B_Tricalbin"/>
</dbReference>
<dbReference type="SUPFAM" id="SSF49562">
    <property type="entry name" value="C2 domain (Calcium/lipid-binding domain, CaLB)"/>
    <property type="match status" value="2"/>
</dbReference>
<feature type="non-terminal residue" evidence="15">
    <location>
        <position position="1"/>
    </location>
</feature>
<feature type="compositionally biased region" description="Polar residues" evidence="11">
    <location>
        <begin position="1070"/>
        <end position="1079"/>
    </location>
</feature>
<feature type="compositionally biased region" description="Low complexity" evidence="11">
    <location>
        <begin position="1080"/>
        <end position="1114"/>
    </location>
</feature>
<feature type="region of interest" description="Disordered" evidence="11">
    <location>
        <begin position="625"/>
        <end position="664"/>
    </location>
</feature>
<evidence type="ECO:0000256" key="6">
    <source>
        <dbReference type="ARBA" id="ARBA00022824"/>
    </source>
</evidence>
<evidence type="ECO:0000259" key="14">
    <source>
        <dbReference type="PROSITE" id="PS51847"/>
    </source>
</evidence>
<dbReference type="PROSITE" id="PS50004">
    <property type="entry name" value="C2"/>
    <property type="match status" value="2"/>
</dbReference>
<accession>A0A3E2H4N7</accession>
<feature type="region of interest" description="Disordered" evidence="11">
    <location>
        <begin position="100"/>
        <end position="138"/>
    </location>
</feature>
<dbReference type="InterPro" id="IPR037767">
    <property type="entry name" value="C2A_Mug190-like"/>
</dbReference>
<dbReference type="GO" id="GO:0005789">
    <property type="term" value="C:endoplasmic reticulum membrane"/>
    <property type="evidence" value="ECO:0007669"/>
    <property type="project" value="UniProtKB-SubCell"/>
</dbReference>
<dbReference type="AlphaFoldDB" id="A0A3E2H4N7"/>
<organism evidence="15 16">
    <name type="scientific">Scytalidium lignicola</name>
    <name type="common">Hyphomycete</name>
    <dbReference type="NCBI Taxonomy" id="5539"/>
    <lineage>
        <taxon>Eukaryota</taxon>
        <taxon>Fungi</taxon>
        <taxon>Dikarya</taxon>
        <taxon>Ascomycota</taxon>
        <taxon>Pezizomycotina</taxon>
        <taxon>Leotiomycetes</taxon>
        <taxon>Leotiomycetes incertae sedis</taxon>
        <taxon>Scytalidium</taxon>
    </lineage>
</organism>
<reference evidence="15 16" key="1">
    <citation type="submission" date="2018-05" db="EMBL/GenBank/DDBJ databases">
        <title>Draft genome sequence of Scytalidium lignicola DSM 105466, a ubiquitous saprotrophic fungus.</title>
        <authorList>
            <person name="Buettner E."/>
            <person name="Gebauer A.M."/>
            <person name="Hofrichter M."/>
            <person name="Liers C."/>
            <person name="Kellner H."/>
        </authorList>
    </citation>
    <scope>NUCLEOTIDE SEQUENCE [LARGE SCALE GENOMIC DNA]</scope>
    <source>
        <strain evidence="15 16">DSM 105466</strain>
    </source>
</reference>
<evidence type="ECO:0000256" key="12">
    <source>
        <dbReference type="SAM" id="Phobius"/>
    </source>
</evidence>
<dbReference type="OrthoDB" id="419768at2759"/>
<feature type="domain" description="SMP-LTD" evidence="14">
    <location>
        <begin position="239"/>
        <end position="466"/>
    </location>
</feature>
<feature type="compositionally biased region" description="Basic and acidic residues" evidence="11">
    <location>
        <begin position="625"/>
        <end position="648"/>
    </location>
</feature>
<keyword evidence="4 12" id="KW-0812">Transmembrane</keyword>
<dbReference type="EMBL" id="NCSJ02000180">
    <property type="protein sequence ID" value="RFU28003.1"/>
    <property type="molecule type" value="Genomic_DNA"/>
</dbReference>
<feature type="compositionally biased region" description="Polar residues" evidence="11">
    <location>
        <begin position="14"/>
        <end position="27"/>
    </location>
</feature>
<feature type="non-terminal residue" evidence="15">
    <location>
        <position position="1219"/>
    </location>
</feature>
<keyword evidence="2" id="KW-0813">Transport</keyword>
<dbReference type="Proteomes" id="UP000258309">
    <property type="component" value="Unassembled WGS sequence"/>
</dbReference>
<evidence type="ECO:0000256" key="4">
    <source>
        <dbReference type="ARBA" id="ARBA00022692"/>
    </source>
</evidence>
<feature type="compositionally biased region" description="Basic and acidic residues" evidence="11">
    <location>
        <begin position="29"/>
        <end position="60"/>
    </location>
</feature>
<protein>
    <recommendedName>
        <fullName evidence="17">C2 domain-containing protein</fullName>
    </recommendedName>
</protein>
<dbReference type="InterPro" id="IPR031468">
    <property type="entry name" value="SMP_LBD"/>
</dbReference>
<dbReference type="GO" id="GO:0006869">
    <property type="term" value="P:lipid transport"/>
    <property type="evidence" value="ECO:0007669"/>
    <property type="project" value="UniProtKB-KW"/>
</dbReference>
<keyword evidence="16" id="KW-1185">Reference proteome</keyword>
<evidence type="ECO:0000259" key="13">
    <source>
        <dbReference type="PROSITE" id="PS50004"/>
    </source>
</evidence>
<keyword evidence="9" id="KW-0446">Lipid-binding</keyword>
<dbReference type="InterPro" id="IPR000008">
    <property type="entry name" value="C2_dom"/>
</dbReference>
<dbReference type="InterPro" id="IPR057349">
    <property type="entry name" value="C2_Mug190_3rd"/>
</dbReference>
<keyword evidence="6" id="KW-0256">Endoplasmic reticulum</keyword>
<evidence type="ECO:0000256" key="2">
    <source>
        <dbReference type="ARBA" id="ARBA00022448"/>
    </source>
</evidence>
<comment type="caution">
    <text evidence="15">The sequence shown here is derived from an EMBL/GenBank/DDBJ whole genome shotgun (WGS) entry which is preliminary data.</text>
</comment>
<evidence type="ECO:0000313" key="16">
    <source>
        <dbReference type="Proteomes" id="UP000258309"/>
    </source>
</evidence>
<feature type="transmembrane region" description="Helical" evidence="12">
    <location>
        <begin position="196"/>
        <end position="212"/>
    </location>
</feature>
<dbReference type="STRING" id="5539.A0A3E2H4N7"/>
<evidence type="ECO:0000256" key="10">
    <source>
        <dbReference type="ARBA" id="ARBA00023136"/>
    </source>
</evidence>
<dbReference type="PANTHER" id="PTHR47348:SF3">
    <property type="entry name" value="MEIOTICALLY UP-REGULATED GENE 190 PROTEIN"/>
    <property type="match status" value="1"/>
</dbReference>
<keyword evidence="8" id="KW-0445">Lipid transport</keyword>
<feature type="transmembrane region" description="Helical" evidence="12">
    <location>
        <begin position="172"/>
        <end position="190"/>
    </location>
</feature>
<feature type="region of interest" description="Disordered" evidence="11">
    <location>
        <begin position="691"/>
        <end position="713"/>
    </location>
</feature>
<dbReference type="OMA" id="WDSDRNT"/>
<feature type="region of interest" description="Disordered" evidence="11">
    <location>
        <begin position="1069"/>
        <end position="1161"/>
    </location>
</feature>
<keyword evidence="7 12" id="KW-1133">Transmembrane helix</keyword>
<feature type="domain" description="C2" evidence="13">
    <location>
        <begin position="464"/>
        <end position="591"/>
    </location>
</feature>
<dbReference type="PROSITE" id="PS51847">
    <property type="entry name" value="SMP"/>
    <property type="match status" value="1"/>
</dbReference>
<dbReference type="Pfam" id="PF00168">
    <property type="entry name" value="C2"/>
    <property type="match status" value="2"/>
</dbReference>
<gene>
    <name evidence="15" type="ORF">B7463_g8327</name>
</gene>
<evidence type="ECO:0000256" key="8">
    <source>
        <dbReference type="ARBA" id="ARBA00023055"/>
    </source>
</evidence>
<evidence type="ECO:0000256" key="9">
    <source>
        <dbReference type="ARBA" id="ARBA00023121"/>
    </source>
</evidence>
<dbReference type="CDD" id="cd04052">
    <property type="entry name" value="C2B_Tricalbin-like"/>
    <property type="match status" value="1"/>
</dbReference>
<feature type="domain" description="C2" evidence="13">
    <location>
        <begin position="652"/>
        <end position="797"/>
    </location>
</feature>
<dbReference type="CDD" id="cd21676">
    <property type="entry name" value="SMP_Mug190"/>
    <property type="match status" value="1"/>
</dbReference>
<evidence type="ECO:0000313" key="15">
    <source>
        <dbReference type="EMBL" id="RFU28003.1"/>
    </source>
</evidence>
<sequence>MSAVNKKAPGGHYSGTNPVPNVQQFIQNLDKEKKERDARHNRIDAMNKTKKQEEVKDHQALAHAKRSRKSVTDPTTGREVEIEDVDPAAVRALEDQLNVPNANLNKPTPVKTEATQSGEEYRKNQDITAPPDPVEPGTTSDVPIHGEKTNILFHPTPSVSYEPMFGKLEQRATIFSAVLFFAITIFGKMLGGKLYGLIPLGFAAASGLFLWMKEVLRQGRAIEWTSEKKRGKMATANLIPESVEWINTFMGIMWGLIDPALFLSVADMMEDIMQASVPGIIENVRVAEIDQGSTPFRLLSLRALPDAQVQELKDDIRKQMEKNKDPEELVADEQGGDFYNIECAFAYHAAPSTSDTSSKAKNMHMQLVFYLGMKGLFGVPFPVFVELLDLVGTVRLRLQLSPEPPFLKAVTVTLMGVPQVQAGCTPMIEAGVNILNLPLISNFVNFAIKTVCSEYVAPKSLTLDMTKMLQGDDIQKDTEAVGLLWIRIHKAIGLSKQDRRGSEGGGSDPYITVSFSKYGKPMYCTRVIEDDLNPIWEETCALLVTPGLIKADEQLSMELWDSDRSTSDDIVGKVELSMQKMMQHPGKMYSHVSKLRGMEEESSMPGELHWEVGFFGKPKFRPELRTDGKDVNLPDKLKDRKELQDEKGMLSTDEEDAVAHTPPDPLWPTGVCSIVIHQIVNLELENIMGSNGKRKGREYEPAQPAGENIAEESKKMPSSYCTIHFNDELTYRTRSKVLSSKPIFNAGTERFIRDWRSAIVTVTVRDQRMREHDPILGVVPLRLADLMQTSCQVTRWYPLDGGIGYGRVRISLLFRSVETRLPPQQLGWDVGTFEFTSDNILATGYNTISKIKMRTGGSSGDLKRSQCKKLAEGDGISWDVPRQNGKSTVRLPVKYRYRSPIVFELHSASHRNADAYAVIWLHHFEDNKEQDINIPIWKTDKGIRLTQNYITEQNFRDVPDIKIEEVGRLHFRGRFKAGMDEDHARFVVDNDSRETQEVWETCHAEGVRSRVVTNELPPSIRKLHEESLTKPRDILAYADEKEKKKWLAKDGTDWGGTFRVDEAAVESLRNRTQASGNQTNDINGVNGVDGVDGVNGDSGINGVDDQSSENTSSTDSEDDLGIRDATNDECVASERGASSDQNGVDGEPSGPTHHNNPIAQLKSYKENEKALHRKQRGLMQWKPMRNAQFAKDEAKFVVRRTFKLGGLKGREPQVQSEIA</sequence>
<keyword evidence="5" id="KW-0677">Repeat</keyword>
<dbReference type="CDD" id="cd04041">
    <property type="entry name" value="C2A_fungal"/>
    <property type="match status" value="1"/>
</dbReference>
<evidence type="ECO:0000256" key="5">
    <source>
        <dbReference type="ARBA" id="ARBA00022737"/>
    </source>
</evidence>
<feature type="region of interest" description="Disordered" evidence="11">
    <location>
        <begin position="1"/>
        <end position="79"/>
    </location>
</feature>
<evidence type="ECO:0008006" key="17">
    <source>
        <dbReference type="Google" id="ProtNLM"/>
    </source>
</evidence>
<comment type="subcellular location">
    <subcellularLocation>
        <location evidence="1">Endoplasmic reticulum membrane</location>
    </subcellularLocation>
</comment>
<feature type="transmembrane region" description="Helical" evidence="12">
    <location>
        <begin position="367"/>
        <end position="385"/>
    </location>
</feature>
<keyword evidence="10 12" id="KW-0472">Membrane</keyword>
<keyword evidence="3" id="KW-0597">Phosphoprotein</keyword>
<proteinExistence type="predicted"/>
<dbReference type="PANTHER" id="PTHR47348">
    <property type="entry name" value="MEIOTICALLY UP-REGULATED GENE 190 PROTEIN"/>
    <property type="match status" value="1"/>
</dbReference>
<dbReference type="Pfam" id="PF25331">
    <property type="entry name" value="C2_Mug190_3rd"/>
    <property type="match status" value="1"/>
</dbReference>
<evidence type="ECO:0000256" key="1">
    <source>
        <dbReference type="ARBA" id="ARBA00004586"/>
    </source>
</evidence>
<name>A0A3E2H4N7_SCYLI</name>
<evidence type="ECO:0000256" key="7">
    <source>
        <dbReference type="ARBA" id="ARBA00022989"/>
    </source>
</evidence>
<dbReference type="SMART" id="SM00239">
    <property type="entry name" value="C2"/>
    <property type="match status" value="2"/>
</dbReference>